<dbReference type="GO" id="GO:0034453">
    <property type="term" value="P:microtubule anchoring"/>
    <property type="evidence" value="ECO:0007669"/>
    <property type="project" value="InterPro"/>
</dbReference>
<feature type="compositionally biased region" description="Low complexity" evidence="2">
    <location>
        <begin position="1437"/>
        <end position="1456"/>
    </location>
</feature>
<feature type="region of interest" description="Disordered" evidence="2">
    <location>
        <begin position="410"/>
        <end position="438"/>
    </location>
</feature>
<feature type="compositionally biased region" description="Polar residues" evidence="2">
    <location>
        <begin position="1764"/>
        <end position="1775"/>
    </location>
</feature>
<feature type="compositionally biased region" description="Basic and acidic residues" evidence="2">
    <location>
        <begin position="1623"/>
        <end position="1632"/>
    </location>
</feature>
<accession>A0A836D363</accession>
<reference evidence="3 4" key="1">
    <citation type="submission" date="2020-12" db="EMBL/GenBank/DDBJ databases">
        <title>De novo assembly of Tibetan sheep genome.</title>
        <authorList>
            <person name="Li X."/>
        </authorList>
    </citation>
    <scope>NUCLEOTIDE SEQUENCE [LARGE SCALE GENOMIC DNA]</scope>
    <source>
        <tissue evidence="3">Heart</tissue>
    </source>
</reference>
<feature type="compositionally biased region" description="Polar residues" evidence="2">
    <location>
        <begin position="256"/>
        <end position="269"/>
    </location>
</feature>
<feature type="compositionally biased region" description="Basic and acidic residues" evidence="2">
    <location>
        <begin position="232"/>
        <end position="248"/>
    </location>
</feature>
<proteinExistence type="predicted"/>
<protein>
    <recommendedName>
        <fullName evidence="5">Coiled-coil domain-containing protein 187</fullName>
    </recommendedName>
</protein>
<feature type="region of interest" description="Disordered" evidence="2">
    <location>
        <begin position="1371"/>
        <end position="1456"/>
    </location>
</feature>
<evidence type="ECO:0000256" key="1">
    <source>
        <dbReference type="SAM" id="Coils"/>
    </source>
</evidence>
<comment type="caution">
    <text evidence="3">The sequence shown here is derived from an EMBL/GenBank/DDBJ whole genome shotgun (WGS) entry which is preliminary data.</text>
</comment>
<evidence type="ECO:0000313" key="3">
    <source>
        <dbReference type="EMBL" id="KAG5210998.1"/>
    </source>
</evidence>
<feature type="region of interest" description="Disordered" evidence="2">
    <location>
        <begin position="478"/>
        <end position="499"/>
    </location>
</feature>
<dbReference type="GO" id="GO:0008017">
    <property type="term" value="F:microtubule binding"/>
    <property type="evidence" value="ECO:0007669"/>
    <property type="project" value="InterPro"/>
</dbReference>
<feature type="compositionally biased region" description="Low complexity" evidence="2">
    <location>
        <begin position="195"/>
        <end position="211"/>
    </location>
</feature>
<feature type="region of interest" description="Disordered" evidence="2">
    <location>
        <begin position="537"/>
        <end position="578"/>
    </location>
</feature>
<feature type="compositionally biased region" description="Polar residues" evidence="2">
    <location>
        <begin position="1611"/>
        <end position="1622"/>
    </location>
</feature>
<feature type="compositionally biased region" description="Polar residues" evidence="2">
    <location>
        <begin position="1176"/>
        <end position="1191"/>
    </location>
</feature>
<keyword evidence="1" id="KW-0175">Coiled coil</keyword>
<sequence length="2018" mass="214147">MESSGNVRLSVPAARKQTEGKRVEPHPCRSPPPTEPLQGSSPGSSWLPWKPRSLAFCSSPNPERPQPRVKQPSTGARQGMDGGMDTPPPPLTSAPSWKTSMKATGKRQIPAQPPRPQDPSARGSIWYREDRLCPLAAEDDATAAVRWPEPRRQAGALQGSPPAAWSDYTEEPDRQRQACSIPMWLTDEEAKDGDSSVSSGRLSGSSGGHESCTPPHRTWTERAPQVPRPPRQPRESNPRLEQLRDKIRAQAQRQASCASLGTSTPSSASHLYKAFTPAPRRKARKPSNPLPAPAYPGILSGTESGAEEKATPGQGREASRISQHQVSDHSKKVGATESSPVHPQTPSPASVHSDPQMPSANVPTLASRDPPVNIQAAMAVLRDLRQQIQAGLELARARHTSRGLELHDLAGRRRPGPWKPPDFRGSFWKSPGAPTDGLPTSERAGSLPAAQRWSPVAGWESYPHRTWAAPGRDTSFQRRMSPTEGLNSFPQRPWSASARQASCPPKTWAFQGRNLSLQRPGSPPERWVPFLQRSWSASAGQARGPQRAWTACEDPAAPTPRPWSPLERPSQPTWRPWSASFTQGPSPLYQGRGPLRTPSGAKLAWPRPSQGALRNVPEKENEVRPPRPCPQPRGALGPLHGSESLREFMRQKTAAWRRQALEEKASAMHSLELRNQRLQGAHRKQREAMLGRAVPVVSQTTPGIVTFVPHAAQSRDLEAAAGPGAPVLQWSKVTSGMVLGDQEAPGSFCLCLNRALNPTKTLEVGGSQDGWEGAPLLMPASSSLGPLKFQDLSMHCRSPGLCIYLDPEESERLGMPGPLHFRYKQARLQALETMANILKQRIDVLTDKLRRSEAMDALVGPGPGPLPSGSSMPACPRALVPNVGQRAPWGWAELRARPLLSTPGFPDTETVRWSPGWERLQSASPRARHASEPIGFKDNGRSELDGRLARNVASFQALSPFTGSSLGVPATPDPCSGSRRLEETHSARGAGLVTPWTLRSCGPLSDVRQKSLSFLESLKGSRTRPRSAAPVPFSRFTIQMLEQSLREEDLRARHQAALLRLREKALEEKMRAELAWLEHQRGYLNRTGSYAALLALEEKQHQALSHLERELRGIRYLRTLHLSSHRERKLLLQQQQDIVSVQRSAALLQQELQDRAWLPQSSSPEVKARQEEDPETSPQQPEGPAQGSSHAWHTPGSPLGQHPQRSESPPVPHLLREPQDGTPPPAASAVDGHPWPPTLAWDEDTPAVASRPDARGQPPESRGHTGQGDPQTSPILWPVEEKAQALTGSPASSFQGQSRPSLSTGHPHSPQEARCFQQVAEGGGSPPGSEPGLDFAGSSVEGPAAMEAAQSCSGEQRIETCLQENPQAPFSCLEAAPPTVSPGDASTPSRAPTLSEAPSPAAEVAAPPAPHKDGPPARLMALWDLGSEPESTPSACSGASSPRSTAASSGSLASSCPSLQEFQKASAILVQLSESPTSLSDGEAGDTPDTELSWAGELPVPDSWGLHQGRGAETWEGLEGTEALSGHGSGTGVAGLAPAGGLPVAQSLWLRSEQSELSSEVWGQESPQDPGAGARPAPGHCSPTGHESHLEQPGMPLALPPFLGPGEGQEDSGTSGSPTSESDTGKAQRRSWEAAGARLPSQISSSSDFHFTLSFPSGTSASEFGKRGETGPPQASGGCPEGPWGTHPSPSTDGKPLWTSSEPEVLLMPGAPPGNLGGQAAQTADSQAPGHGGRRASPVLEEACTPLADGFLPEILSPVDEGLSYSSFDLPSSTQRDSRLPPLPPILPADGETDPASAHSEDFPTPPEDAVCPGGSLDTPGEAASLIMGEWSSLSGEGLSESPSPGPQEEAGLCLGVVGQGRSLSGELDESGSVGRGQATESCLSEPVSLGSPWCRGAGDTPGRLLVLTPLTLSGSGVACASVGSLAAGDPGLPGSGRGDLALALGAGPHTALPGMERAEVVDLLSAQLSSRILRDTLAMLSEAAPAGSLVTEGPTGTSRVTQAHMAATGRSWGSLEF</sequence>
<feature type="region of interest" description="Disordered" evidence="2">
    <location>
        <begin position="144"/>
        <end position="370"/>
    </location>
</feature>
<feature type="compositionally biased region" description="Low complexity" evidence="2">
    <location>
        <begin position="1395"/>
        <end position="1406"/>
    </location>
</feature>
<dbReference type="PANTHER" id="PTHR13958">
    <property type="entry name" value="CENTROSOME-ASSOCIATED PROTEIN 350"/>
    <property type="match status" value="1"/>
</dbReference>
<dbReference type="GO" id="GO:0005813">
    <property type="term" value="C:centrosome"/>
    <property type="evidence" value="ECO:0007669"/>
    <property type="project" value="InterPro"/>
</dbReference>
<evidence type="ECO:0008006" key="5">
    <source>
        <dbReference type="Google" id="ProtNLM"/>
    </source>
</evidence>
<feature type="region of interest" description="Disordered" evidence="2">
    <location>
        <begin position="599"/>
        <end position="640"/>
    </location>
</feature>
<feature type="compositionally biased region" description="Basic and acidic residues" evidence="2">
    <location>
        <begin position="616"/>
        <end position="625"/>
    </location>
</feature>
<feature type="region of interest" description="Disordered" evidence="2">
    <location>
        <begin position="1155"/>
        <end position="1354"/>
    </location>
</feature>
<feature type="region of interest" description="Disordered" evidence="2">
    <location>
        <begin position="922"/>
        <end position="941"/>
    </location>
</feature>
<dbReference type="Proteomes" id="UP000664991">
    <property type="component" value="Unassembled WGS sequence"/>
</dbReference>
<feature type="region of interest" description="Disordered" evidence="2">
    <location>
        <begin position="1473"/>
        <end position="1540"/>
    </location>
</feature>
<feature type="compositionally biased region" description="Polar residues" evidence="2">
    <location>
        <begin position="1286"/>
        <end position="1306"/>
    </location>
</feature>
<dbReference type="PANTHER" id="PTHR13958:SF5">
    <property type="entry name" value="COILED-COIL DOMAIN-CONTAINING PROTEIN 187"/>
    <property type="match status" value="1"/>
</dbReference>
<feature type="region of interest" description="Disordered" evidence="2">
    <location>
        <begin position="1"/>
        <end position="125"/>
    </location>
</feature>
<feature type="compositionally biased region" description="Basic and acidic residues" evidence="2">
    <location>
        <begin position="16"/>
        <end position="27"/>
    </location>
</feature>
<feature type="compositionally biased region" description="Polar residues" evidence="2">
    <location>
        <begin position="1688"/>
        <end position="1702"/>
    </location>
</feature>
<feature type="compositionally biased region" description="Polar residues" evidence="2">
    <location>
        <begin position="478"/>
        <end position="490"/>
    </location>
</feature>
<feature type="region of interest" description="Disordered" evidence="2">
    <location>
        <begin position="1761"/>
        <end position="1813"/>
    </location>
</feature>
<feature type="coiled-coil region" evidence="1">
    <location>
        <begin position="828"/>
        <end position="855"/>
    </location>
</feature>
<organism evidence="3 4">
    <name type="scientific">Ovis aries</name>
    <name type="common">Sheep</name>
    <dbReference type="NCBI Taxonomy" id="9940"/>
    <lineage>
        <taxon>Eukaryota</taxon>
        <taxon>Metazoa</taxon>
        <taxon>Chordata</taxon>
        <taxon>Craniata</taxon>
        <taxon>Vertebrata</taxon>
        <taxon>Euteleostomi</taxon>
        <taxon>Mammalia</taxon>
        <taxon>Eutheria</taxon>
        <taxon>Laurasiatheria</taxon>
        <taxon>Artiodactyla</taxon>
        <taxon>Ruminantia</taxon>
        <taxon>Pecora</taxon>
        <taxon>Bovidae</taxon>
        <taxon>Caprinae</taxon>
        <taxon>Ovis</taxon>
    </lineage>
</organism>
<feature type="compositionally biased region" description="Polar residues" evidence="2">
    <location>
        <begin position="336"/>
        <end position="350"/>
    </location>
</feature>
<dbReference type="InterPro" id="IPR028750">
    <property type="entry name" value="CEP350/CC187"/>
</dbReference>
<evidence type="ECO:0000313" key="4">
    <source>
        <dbReference type="Proteomes" id="UP000664991"/>
    </source>
</evidence>
<dbReference type="EMBL" id="JAEMGP010000003">
    <property type="protein sequence ID" value="KAG5210998.1"/>
    <property type="molecule type" value="Genomic_DNA"/>
</dbReference>
<feature type="compositionally biased region" description="Polar residues" evidence="2">
    <location>
        <begin position="93"/>
        <end position="102"/>
    </location>
</feature>
<evidence type="ECO:0000256" key="2">
    <source>
        <dbReference type="SAM" id="MobiDB-lite"/>
    </source>
</evidence>
<feature type="region of interest" description="Disordered" evidence="2">
    <location>
        <begin position="1553"/>
        <end position="1741"/>
    </location>
</feature>
<gene>
    <name evidence="3" type="ORF">JEQ12_013427</name>
</gene>
<feature type="compositionally biased region" description="Polar residues" evidence="2">
    <location>
        <begin position="1641"/>
        <end position="1662"/>
    </location>
</feature>
<name>A0A836D363_SHEEP</name>